<dbReference type="OrthoDB" id="140919at2"/>
<dbReference type="PROSITE" id="PS00174">
    <property type="entry name" value="P_GLUCOSE_ISOMERASE_2"/>
    <property type="match status" value="1"/>
</dbReference>
<dbReference type="PROSITE" id="PS51463">
    <property type="entry name" value="P_GLUCOSE_ISOMERASE_3"/>
    <property type="match status" value="1"/>
</dbReference>
<evidence type="ECO:0000256" key="6">
    <source>
        <dbReference type="ARBA" id="ARBA00029321"/>
    </source>
</evidence>
<keyword evidence="4 7" id="KW-0324">Glycolysis</keyword>
<feature type="active site" evidence="7">
    <location>
        <position position="515"/>
    </location>
</feature>
<dbReference type="RefSeq" id="WP_005762269.1">
    <property type="nucleotide sequence ID" value="NZ_GG704810.1"/>
</dbReference>
<accession>C9PR60</accession>
<comment type="subcellular location">
    <subcellularLocation>
        <location evidence="7">Cytoplasm</location>
    </subcellularLocation>
</comment>
<comment type="pathway">
    <text evidence="7">Carbohydrate biosynthesis; gluconeogenesis.</text>
</comment>
<dbReference type="CDD" id="cd05015">
    <property type="entry name" value="SIS_PGI_1"/>
    <property type="match status" value="1"/>
</dbReference>
<dbReference type="NCBIfam" id="NF001211">
    <property type="entry name" value="PRK00179.1"/>
    <property type="match status" value="1"/>
</dbReference>
<dbReference type="Pfam" id="PF00342">
    <property type="entry name" value="PGI"/>
    <property type="match status" value="1"/>
</dbReference>
<dbReference type="PANTHER" id="PTHR11469:SF1">
    <property type="entry name" value="GLUCOSE-6-PHOSPHATE ISOMERASE"/>
    <property type="match status" value="1"/>
</dbReference>
<dbReference type="AlphaFoldDB" id="C9PR60"/>
<keyword evidence="7" id="KW-0963">Cytoplasm</keyword>
<evidence type="ECO:0000256" key="3">
    <source>
        <dbReference type="ARBA" id="ARBA00022432"/>
    </source>
</evidence>
<evidence type="ECO:0000256" key="2">
    <source>
        <dbReference type="ARBA" id="ARBA00006604"/>
    </source>
</evidence>
<dbReference type="PROSITE" id="PS00765">
    <property type="entry name" value="P_GLUCOSE_ISOMERASE_1"/>
    <property type="match status" value="1"/>
</dbReference>
<dbReference type="FunFam" id="1.10.1390.10:FF:000001">
    <property type="entry name" value="Glucose-6-phosphate isomerase"/>
    <property type="match status" value="1"/>
</dbReference>
<name>C9PR60_9PAST</name>
<dbReference type="GO" id="GO:0006096">
    <property type="term" value="P:glycolytic process"/>
    <property type="evidence" value="ECO:0007669"/>
    <property type="project" value="UniProtKB-UniRule"/>
</dbReference>
<proteinExistence type="inferred from homology"/>
<dbReference type="Gene3D" id="3.40.50.10490">
    <property type="entry name" value="Glucose-6-phosphate isomerase like protein, domain 1"/>
    <property type="match status" value="2"/>
</dbReference>
<comment type="caution">
    <text evidence="9">The sequence shown here is derived from an EMBL/GenBank/DDBJ whole genome shotgun (WGS) entry which is preliminary data.</text>
</comment>
<protein>
    <recommendedName>
        <fullName evidence="7">Glucose-6-phosphate isomerase</fullName>
        <shortName evidence="7">GPI</shortName>
        <ecNumber evidence="7">5.3.1.9</ecNumber>
    </recommendedName>
    <alternativeName>
        <fullName evidence="7">Phosphoglucose isomerase</fullName>
        <shortName evidence="7">PGI</shortName>
    </alternativeName>
    <alternativeName>
        <fullName evidence="7">Phosphohexose isomerase</fullName>
        <shortName evidence="7">PHI</shortName>
    </alternativeName>
</protein>
<evidence type="ECO:0000256" key="1">
    <source>
        <dbReference type="ARBA" id="ARBA00004926"/>
    </source>
</evidence>
<comment type="function">
    <text evidence="7">Catalyzes the reversible isomerization of glucose-6-phosphate to fructose-6-phosphate.</text>
</comment>
<dbReference type="GO" id="GO:0097367">
    <property type="term" value="F:carbohydrate derivative binding"/>
    <property type="evidence" value="ECO:0007669"/>
    <property type="project" value="InterPro"/>
</dbReference>
<dbReference type="Proteomes" id="UP000005519">
    <property type="component" value="Unassembled WGS sequence"/>
</dbReference>
<reference evidence="9 10" key="1">
    <citation type="submission" date="2009-10" db="EMBL/GenBank/DDBJ databases">
        <authorList>
            <person name="Muzny D."/>
            <person name="Qin X."/>
            <person name="Deng J."/>
            <person name="Jiang H."/>
            <person name="Liu Y."/>
            <person name="Qu J."/>
            <person name="Song X.-Z."/>
            <person name="Zhang L."/>
            <person name="Thornton R."/>
            <person name="Coyle M."/>
            <person name="Francisco L."/>
            <person name="Jackson L."/>
            <person name="Javaid M."/>
            <person name="Korchina V."/>
            <person name="Kovar C."/>
            <person name="Mata R."/>
            <person name="Mathew T."/>
            <person name="Ngo R."/>
            <person name="Nguyen L."/>
            <person name="Nguyen N."/>
            <person name="Okwuonu G."/>
            <person name="Ongeri F."/>
            <person name="Pham C."/>
            <person name="Simmons D."/>
            <person name="Wilczek-Boney K."/>
            <person name="Hale W."/>
            <person name="Jakkamsetti A."/>
            <person name="Pham P."/>
            <person name="Ruth R."/>
            <person name="San Lucas F."/>
            <person name="Warren J."/>
            <person name="Zhang J."/>
            <person name="Zhao Z."/>
            <person name="Zhou C."/>
            <person name="Zhu D."/>
            <person name="Lee S."/>
            <person name="Bess C."/>
            <person name="Blankenburg K."/>
            <person name="Forbes L."/>
            <person name="Fu Q."/>
            <person name="Gubbala S."/>
            <person name="Hirani K."/>
            <person name="Jayaseelan J.C."/>
            <person name="Lara F."/>
            <person name="Munidasa M."/>
            <person name="Palculict T."/>
            <person name="Patil S."/>
            <person name="Pu L.-L."/>
            <person name="Saada N."/>
            <person name="Tang L."/>
            <person name="Weissenberger G."/>
            <person name="Zhu Y."/>
            <person name="Hemphill L."/>
            <person name="Shang Y."/>
            <person name="Youmans B."/>
            <person name="Ayvaz T."/>
            <person name="Ross M."/>
            <person name="Santibanez J."/>
            <person name="Aqrawi P."/>
            <person name="Gross S."/>
            <person name="Joshi V."/>
            <person name="Fowler G."/>
            <person name="Nazareth L."/>
            <person name="Reid J."/>
            <person name="Worley K."/>
            <person name="Petrosino J."/>
            <person name="Highlander S."/>
            <person name="Gibbs R."/>
        </authorList>
    </citation>
    <scope>NUCLEOTIDE SEQUENCE [LARGE SCALE GENOMIC DNA]</scope>
    <source>
        <strain evidence="9 10">ATCC 43325</strain>
    </source>
</reference>
<dbReference type="STRING" id="667128.HMPREF0621_1484"/>
<dbReference type="UniPathway" id="UPA00138"/>
<dbReference type="FunFam" id="3.40.50.10490:FF:000004">
    <property type="entry name" value="Glucose-6-phosphate isomerase"/>
    <property type="match status" value="1"/>
</dbReference>
<evidence type="ECO:0000256" key="8">
    <source>
        <dbReference type="RuleBase" id="RU000612"/>
    </source>
</evidence>
<dbReference type="EC" id="5.3.1.9" evidence="7"/>
<keyword evidence="3 7" id="KW-0312">Gluconeogenesis</keyword>
<evidence type="ECO:0000256" key="7">
    <source>
        <dbReference type="HAMAP-Rule" id="MF_00473"/>
    </source>
</evidence>
<dbReference type="InterPro" id="IPR035476">
    <property type="entry name" value="SIS_PGI_1"/>
</dbReference>
<dbReference type="InterPro" id="IPR023096">
    <property type="entry name" value="G6P_Isomerase_C"/>
</dbReference>
<dbReference type="GO" id="GO:0006094">
    <property type="term" value="P:gluconeogenesis"/>
    <property type="evidence" value="ECO:0007669"/>
    <property type="project" value="UniProtKB-UniRule"/>
</dbReference>
<dbReference type="GO" id="GO:0048029">
    <property type="term" value="F:monosaccharide binding"/>
    <property type="evidence" value="ECO:0007669"/>
    <property type="project" value="TreeGrafter"/>
</dbReference>
<dbReference type="UniPathway" id="UPA00109">
    <property type="reaction ID" value="UER00181"/>
</dbReference>
<dbReference type="PANTHER" id="PTHR11469">
    <property type="entry name" value="GLUCOSE-6-PHOSPHATE ISOMERASE"/>
    <property type="match status" value="1"/>
</dbReference>
<gene>
    <name evidence="7 9" type="primary">pgi</name>
    <name evidence="9" type="ORF">HMPREF0621_1484</name>
</gene>
<dbReference type="CDD" id="cd05016">
    <property type="entry name" value="SIS_PGI_2"/>
    <property type="match status" value="1"/>
</dbReference>
<dbReference type="GO" id="GO:0005829">
    <property type="term" value="C:cytosol"/>
    <property type="evidence" value="ECO:0007669"/>
    <property type="project" value="TreeGrafter"/>
</dbReference>
<dbReference type="InterPro" id="IPR001672">
    <property type="entry name" value="G6P_Isomerase"/>
</dbReference>
<dbReference type="GO" id="GO:0051156">
    <property type="term" value="P:glucose 6-phosphate metabolic process"/>
    <property type="evidence" value="ECO:0007669"/>
    <property type="project" value="TreeGrafter"/>
</dbReference>
<evidence type="ECO:0000313" key="9">
    <source>
        <dbReference type="EMBL" id="EEX49961.1"/>
    </source>
</evidence>
<keyword evidence="10" id="KW-1185">Reference proteome</keyword>
<comment type="pathway">
    <text evidence="1 7 8">Carbohydrate degradation; glycolysis; D-glyceraldehyde 3-phosphate and glycerone phosphate from D-glucose: step 2/4.</text>
</comment>
<dbReference type="InterPro" id="IPR035482">
    <property type="entry name" value="SIS_PGI_2"/>
</dbReference>
<dbReference type="HAMAP" id="MF_00473">
    <property type="entry name" value="G6P_isomerase"/>
    <property type="match status" value="1"/>
</dbReference>
<sequence length="549" mass="61241">MKNINPTKTNAWKALEQHHKSQSAVTIQQLFAQEKDRFADYSLSFNNELLVDFSKNNVTKETLGLLRQLANECALSDAVEAMFTGAKINKTEDRAVLHTALRNRSNTPVLIDGKDVMPEVNAVLAKMKDFCHRVISGEWKGYTGKAITDVINIGIGGSDLGPYMVTEALRPYKNHLNLHFVSNIDGTHIAEVLKKVNPETTLFLVASKTFTTQETMTNALSARDWFLASAKEESHVAKHFAALSTNAKAVAEFGIDTNNMFEFWDWVGGRYSLWSAIGLSIALSIGFDNFEALLAGAHEMDKHFRTAPIEKNIPTTLALVGLWNTNFLGAQTEAILPYDQYLHRFAAYFQQGNMESNGKYVDRNGEVIDNYQTGPIIWGEPGTNGQHAFYQLIHQGTTLIPCDFIAPAQTHNPLADHHQKLLSNFFAQTEALAFGKSKEEVEAEFVKAGKSLDTVKDIVPFKVFTGNKPTNSILVQKITPFTLGALIAMYEHKIFVQGVIFNIYSFDQWGVELGKQLANRILPELSSDEKIVSHDSSTNGLINQYKAWR</sequence>
<keyword evidence="5 7" id="KW-0413">Isomerase</keyword>
<dbReference type="InterPro" id="IPR018189">
    <property type="entry name" value="Phosphoglucose_isomerase_CS"/>
</dbReference>
<dbReference type="Gene3D" id="1.10.1390.10">
    <property type="match status" value="1"/>
</dbReference>
<evidence type="ECO:0000256" key="4">
    <source>
        <dbReference type="ARBA" id="ARBA00023152"/>
    </source>
</evidence>
<dbReference type="HOGENOM" id="CLU_017947_3_1_6"/>
<dbReference type="GO" id="GO:0004347">
    <property type="term" value="F:glucose-6-phosphate isomerase activity"/>
    <property type="evidence" value="ECO:0007669"/>
    <property type="project" value="UniProtKB-UniRule"/>
</dbReference>
<comment type="similarity">
    <text evidence="2 7 8">Belongs to the GPI family.</text>
</comment>
<feature type="active site" description="Proton donor" evidence="7">
    <location>
        <position position="355"/>
    </location>
</feature>
<feature type="active site" evidence="7">
    <location>
        <position position="387"/>
    </location>
</feature>
<dbReference type="PRINTS" id="PR00662">
    <property type="entry name" value="G6PISOMERASE"/>
</dbReference>
<evidence type="ECO:0000313" key="10">
    <source>
        <dbReference type="Proteomes" id="UP000005519"/>
    </source>
</evidence>
<organism evidence="9 10">
    <name type="scientific">Pasteurella dagmatis ATCC 43325</name>
    <dbReference type="NCBI Taxonomy" id="667128"/>
    <lineage>
        <taxon>Bacteria</taxon>
        <taxon>Pseudomonadati</taxon>
        <taxon>Pseudomonadota</taxon>
        <taxon>Gammaproteobacteria</taxon>
        <taxon>Pasteurellales</taxon>
        <taxon>Pasteurellaceae</taxon>
        <taxon>Pasteurella</taxon>
    </lineage>
</organism>
<evidence type="ECO:0000256" key="5">
    <source>
        <dbReference type="ARBA" id="ARBA00023235"/>
    </source>
</evidence>
<dbReference type="EMBL" id="ACZR01000014">
    <property type="protein sequence ID" value="EEX49961.1"/>
    <property type="molecule type" value="Genomic_DNA"/>
</dbReference>
<dbReference type="SUPFAM" id="SSF53697">
    <property type="entry name" value="SIS domain"/>
    <property type="match status" value="1"/>
</dbReference>
<dbReference type="InterPro" id="IPR046348">
    <property type="entry name" value="SIS_dom_sf"/>
</dbReference>
<comment type="catalytic activity">
    <reaction evidence="6 7 8">
        <text>alpha-D-glucose 6-phosphate = beta-D-fructose 6-phosphate</text>
        <dbReference type="Rhea" id="RHEA:11816"/>
        <dbReference type="ChEBI" id="CHEBI:57634"/>
        <dbReference type="ChEBI" id="CHEBI:58225"/>
        <dbReference type="EC" id="5.3.1.9"/>
    </reaction>
</comment>